<dbReference type="GO" id="GO:0003677">
    <property type="term" value="F:DNA binding"/>
    <property type="evidence" value="ECO:0007669"/>
    <property type="project" value="InterPro"/>
</dbReference>
<dbReference type="InterPro" id="IPR014017">
    <property type="entry name" value="DNA_helicase_UvrD-like_C"/>
</dbReference>
<sequence length="684" mass="79722">MELKSTHVGQRLAQHPYNRVRLLNAGVEVSGEKHQYLIPFNQLVDIRCKRGIVWGELEFELPNNQVVRLHGTEWKETQYFFHYLMDIWKKWSQEMSLICADILSEQVQEIEKYLIQDSWFTQAQLNQLQNQINSRLNTLPMPLVRLYEFVNCRQNFAVCQHWLNLNHQSLDDINQYWVARLLKQYSKFFQQFTITQLNLSQVNCVVNSEENILVLGGPGSGKTSILIAKMGWLLLRQLAITEQILLLAFDDKTAKKMDGLVQTNLGQQAFYTKTFHSLVLHIIQTSSNKNVTISELEVNEQKRYKLLINEWQKQCHEKKSQAKGWREFLTRELAWDIANGEFWHDKQLAERVVVRLDNWLNLLRRHGGSQKTISELATPVENKQLQMELRLVAPIIKIWKSTLKAEGAVDSLGLIHQAINLLHKGKFISPWKYILIDEFQDLSPLEMQLLQLLRAQNRQTHLFAVGDDEQAIYRFPAAKLNLMASFEYYFASGAFYTLETTYRFNDYIAKIANQFIQKDRDQQIRPLKSVVKANKKSIVLLPDEQLENLLNKMSGYVTEEETILVLSRYFYLQPAVIKKANIRWPKLKINFMPIQAAKGCQADYVVILGLQQGIDGFPVCEPQSAIEKVLLTKFDIFPDQRDSRLLYVALTRAKKRVYLLYDKLTPSIFVEQLKKLGVSQLKRP</sequence>
<dbReference type="Gene3D" id="3.40.50.300">
    <property type="entry name" value="P-loop containing nucleotide triphosphate hydrolases"/>
    <property type="match status" value="2"/>
</dbReference>
<evidence type="ECO:0000256" key="6">
    <source>
        <dbReference type="ARBA" id="ARBA00023235"/>
    </source>
</evidence>
<accession>A0AA95GRH6</accession>
<keyword evidence="5 10" id="KW-0067">ATP-binding</keyword>
<dbReference type="FunFam" id="3.40.50.300:FF:000975">
    <property type="entry name" value="DNA helicase"/>
    <property type="match status" value="1"/>
</dbReference>
<comment type="similarity">
    <text evidence="1">Belongs to the helicase family. UvrD subfamily.</text>
</comment>
<evidence type="ECO:0000256" key="1">
    <source>
        <dbReference type="ARBA" id="ARBA00009922"/>
    </source>
</evidence>
<dbReference type="Pfam" id="PF12462">
    <property type="entry name" value="Helicase_IV_N"/>
    <property type="match status" value="1"/>
</dbReference>
<dbReference type="GO" id="GO:0000725">
    <property type="term" value="P:recombinational repair"/>
    <property type="evidence" value="ECO:0007669"/>
    <property type="project" value="TreeGrafter"/>
</dbReference>
<evidence type="ECO:0000256" key="2">
    <source>
        <dbReference type="ARBA" id="ARBA00022741"/>
    </source>
</evidence>
<evidence type="ECO:0000313" key="12">
    <source>
        <dbReference type="EMBL" id="WGM02666.1"/>
    </source>
</evidence>
<dbReference type="InterPro" id="IPR013986">
    <property type="entry name" value="DExx_box_DNA_helicase_dom_sf"/>
</dbReference>
<dbReference type="Gene3D" id="1.10.10.160">
    <property type="match status" value="1"/>
</dbReference>
<dbReference type="InterPro" id="IPR022161">
    <property type="entry name" value="Helicase_IV_N"/>
</dbReference>
<dbReference type="RefSeq" id="WP_280625842.1">
    <property type="nucleotide sequence ID" value="NZ_CP123504.1"/>
</dbReference>
<proteinExistence type="inferred from homology"/>
<evidence type="ECO:0000256" key="5">
    <source>
        <dbReference type="ARBA" id="ARBA00022840"/>
    </source>
</evidence>
<dbReference type="GO" id="GO:0005524">
    <property type="term" value="F:ATP binding"/>
    <property type="evidence" value="ECO:0007669"/>
    <property type="project" value="UniProtKB-UniRule"/>
</dbReference>
<evidence type="ECO:0000256" key="3">
    <source>
        <dbReference type="ARBA" id="ARBA00022801"/>
    </source>
</evidence>
<keyword evidence="4 10" id="KW-0347">Helicase</keyword>
<dbReference type="Pfam" id="PF13361">
    <property type="entry name" value="UvrD_C"/>
    <property type="match status" value="1"/>
</dbReference>
<keyword evidence="3 10" id="KW-0378">Hydrolase</keyword>
<dbReference type="InterPro" id="IPR027417">
    <property type="entry name" value="P-loop_NTPase"/>
</dbReference>
<keyword evidence="6" id="KW-0413">Isomerase</keyword>
<evidence type="ECO:0000256" key="7">
    <source>
        <dbReference type="ARBA" id="ARBA00034617"/>
    </source>
</evidence>
<dbReference type="InterPro" id="IPR000212">
    <property type="entry name" value="DNA_helicase_UvrD/REP"/>
</dbReference>
<dbReference type="AlphaFoldDB" id="A0AA95GRH6"/>
<feature type="binding site" evidence="10">
    <location>
        <begin position="216"/>
        <end position="223"/>
    </location>
    <ligand>
        <name>ATP</name>
        <dbReference type="ChEBI" id="CHEBI:30616"/>
    </ligand>
</feature>
<dbReference type="NCBIfam" id="NF008276">
    <property type="entry name" value="PRK11054.1"/>
    <property type="match status" value="1"/>
</dbReference>
<dbReference type="GO" id="GO:0043138">
    <property type="term" value="F:3'-5' DNA helicase activity"/>
    <property type="evidence" value="ECO:0007669"/>
    <property type="project" value="UniProtKB-EC"/>
</dbReference>
<comment type="catalytic activity">
    <reaction evidence="7">
        <text>Couples ATP hydrolysis with the unwinding of duplex DNA by translocating in the 3'-5' direction.</text>
        <dbReference type="EC" id="5.6.2.4"/>
    </reaction>
</comment>
<evidence type="ECO:0000256" key="8">
    <source>
        <dbReference type="ARBA" id="ARBA00034808"/>
    </source>
</evidence>
<dbReference type="EMBL" id="CP123504">
    <property type="protein sequence ID" value="WGM02666.1"/>
    <property type="molecule type" value="Genomic_DNA"/>
</dbReference>
<gene>
    <name evidence="12" type="primary">helD</name>
    <name evidence="12" type="ORF">QE210_06195</name>
</gene>
<dbReference type="InterPro" id="IPR014016">
    <property type="entry name" value="UvrD-like_ATP-bd"/>
</dbReference>
<reference evidence="12" key="1">
    <citation type="submission" date="2023-04" db="EMBL/GenBank/DDBJ databases">
        <title>Genome dynamics across the evolutionary transition to endosymbiosis.</title>
        <authorList>
            <person name="Siozios S."/>
            <person name="Nadal-Jimenez P."/>
            <person name="Azagi T."/>
            <person name="Sprong H."/>
            <person name="Frost C.L."/>
            <person name="Parratt S.R."/>
            <person name="Taylor G."/>
            <person name="Brettell L."/>
            <person name="Lew K.C."/>
            <person name="Croft L."/>
            <person name="King K.C."/>
            <person name="Brockhurst M.A."/>
            <person name="Hypsa V."/>
            <person name="Novakova E."/>
            <person name="Darby A.C."/>
            <person name="Hurst G.D.D."/>
        </authorList>
    </citation>
    <scope>NUCLEOTIDE SEQUENCE</scope>
    <source>
        <strain evidence="12">APv</strain>
    </source>
</reference>
<evidence type="ECO:0000313" key="13">
    <source>
        <dbReference type="Proteomes" id="UP001177595"/>
    </source>
</evidence>
<name>A0AA95GRH6_9GAMM</name>
<dbReference type="GO" id="GO:0005829">
    <property type="term" value="C:cytosol"/>
    <property type="evidence" value="ECO:0007669"/>
    <property type="project" value="TreeGrafter"/>
</dbReference>
<evidence type="ECO:0000256" key="9">
    <source>
        <dbReference type="ARBA" id="ARBA00048988"/>
    </source>
</evidence>
<evidence type="ECO:0000256" key="4">
    <source>
        <dbReference type="ARBA" id="ARBA00022806"/>
    </source>
</evidence>
<comment type="catalytic activity">
    <reaction evidence="9">
        <text>ATP + H2O = ADP + phosphate + H(+)</text>
        <dbReference type="Rhea" id="RHEA:13065"/>
        <dbReference type="ChEBI" id="CHEBI:15377"/>
        <dbReference type="ChEBI" id="CHEBI:15378"/>
        <dbReference type="ChEBI" id="CHEBI:30616"/>
        <dbReference type="ChEBI" id="CHEBI:43474"/>
        <dbReference type="ChEBI" id="CHEBI:456216"/>
        <dbReference type="EC" id="5.6.2.4"/>
    </reaction>
</comment>
<protein>
    <recommendedName>
        <fullName evidence="8">DNA 3'-5' helicase</fullName>
        <ecNumber evidence="8">5.6.2.4</ecNumber>
    </recommendedName>
</protein>
<dbReference type="Proteomes" id="UP001177595">
    <property type="component" value="Chromosome"/>
</dbReference>
<dbReference type="EC" id="5.6.2.4" evidence="8"/>
<evidence type="ECO:0000259" key="11">
    <source>
        <dbReference type="PROSITE" id="PS51198"/>
    </source>
</evidence>
<evidence type="ECO:0000256" key="10">
    <source>
        <dbReference type="PROSITE-ProRule" id="PRU00560"/>
    </source>
</evidence>
<keyword evidence="2 10" id="KW-0547">Nucleotide-binding</keyword>
<dbReference type="PANTHER" id="PTHR11070:SF63">
    <property type="entry name" value="DNA HELICASE IV"/>
    <property type="match status" value="1"/>
</dbReference>
<dbReference type="GO" id="GO:0016787">
    <property type="term" value="F:hydrolase activity"/>
    <property type="evidence" value="ECO:0007669"/>
    <property type="project" value="UniProtKB-UniRule"/>
</dbReference>
<organism evidence="12 13">
    <name type="scientific">Arsenophonus nasoniae</name>
    <name type="common">son-killer infecting Nasonia vitripennis</name>
    <dbReference type="NCBI Taxonomy" id="638"/>
    <lineage>
        <taxon>Bacteria</taxon>
        <taxon>Pseudomonadati</taxon>
        <taxon>Pseudomonadota</taxon>
        <taxon>Gammaproteobacteria</taxon>
        <taxon>Enterobacterales</taxon>
        <taxon>Morganellaceae</taxon>
        <taxon>Arsenophonus</taxon>
    </lineage>
</organism>
<feature type="domain" description="UvrD-like helicase ATP-binding" evidence="11">
    <location>
        <begin position="195"/>
        <end position="505"/>
    </location>
</feature>
<dbReference type="Pfam" id="PF00580">
    <property type="entry name" value="UvrD-helicase"/>
    <property type="match status" value="1"/>
</dbReference>
<dbReference type="PANTHER" id="PTHR11070">
    <property type="entry name" value="UVRD / RECB / PCRA DNA HELICASE FAMILY MEMBER"/>
    <property type="match status" value="1"/>
</dbReference>
<dbReference type="PROSITE" id="PS51198">
    <property type="entry name" value="UVRD_HELICASE_ATP_BIND"/>
    <property type="match status" value="1"/>
</dbReference>
<dbReference type="SUPFAM" id="SSF52540">
    <property type="entry name" value="P-loop containing nucleoside triphosphate hydrolases"/>
    <property type="match status" value="1"/>
</dbReference>